<accession>A0ABD3E1V6</accession>
<proteinExistence type="predicted"/>
<dbReference type="PANTHER" id="PTHR33265">
    <property type="entry name" value="AVR9/CF-9 RAPIDLY ELICITED PROTEIN-RELATED"/>
    <property type="match status" value="1"/>
</dbReference>
<dbReference type="AlphaFoldDB" id="A0ABD3E1V6"/>
<comment type="caution">
    <text evidence="1">The sequence shown here is derived from an EMBL/GenBank/DDBJ whole genome shotgun (WGS) entry which is preliminary data.</text>
</comment>
<dbReference type="Pfam" id="PF05553">
    <property type="entry name" value="DUF761"/>
    <property type="match status" value="1"/>
</dbReference>
<evidence type="ECO:0000313" key="1">
    <source>
        <dbReference type="EMBL" id="KAL3648091.1"/>
    </source>
</evidence>
<protein>
    <recommendedName>
        <fullName evidence="3">Cotton fiber protein</fullName>
    </recommendedName>
</protein>
<evidence type="ECO:0000313" key="2">
    <source>
        <dbReference type="Proteomes" id="UP001632038"/>
    </source>
</evidence>
<dbReference type="InterPro" id="IPR008480">
    <property type="entry name" value="DUF761_pln"/>
</dbReference>
<dbReference type="PANTHER" id="PTHR33265:SF5">
    <property type="entry name" value="COTTON FIBER PROTEIN"/>
    <property type="match status" value="1"/>
</dbReference>
<evidence type="ECO:0008006" key="3">
    <source>
        <dbReference type="Google" id="ProtNLM"/>
    </source>
</evidence>
<dbReference type="Proteomes" id="UP001632038">
    <property type="component" value="Unassembled WGS sequence"/>
</dbReference>
<name>A0ABD3E1V6_9LAMI</name>
<gene>
    <name evidence="1" type="ORF">CASFOL_009059</name>
</gene>
<keyword evidence="2" id="KW-1185">Reference proteome</keyword>
<sequence>MDALEKQSNICEKSTQMARRVWNILRLALLWGRKGGILRNKHRLAISFSKLTRKLSGEPRGGALAFGDHEFSFDETPIHHVKMRRRSSSLRFKLPNIPCINRKVDFDDYDFDGFMGDGEGNEDELEDEMWNGDCDDDDEGVDLKADEFIANFYREMKLQRQISRLQYNKSGAN</sequence>
<organism evidence="1 2">
    <name type="scientific">Castilleja foliolosa</name>
    <dbReference type="NCBI Taxonomy" id="1961234"/>
    <lineage>
        <taxon>Eukaryota</taxon>
        <taxon>Viridiplantae</taxon>
        <taxon>Streptophyta</taxon>
        <taxon>Embryophyta</taxon>
        <taxon>Tracheophyta</taxon>
        <taxon>Spermatophyta</taxon>
        <taxon>Magnoliopsida</taxon>
        <taxon>eudicotyledons</taxon>
        <taxon>Gunneridae</taxon>
        <taxon>Pentapetalae</taxon>
        <taxon>asterids</taxon>
        <taxon>lamiids</taxon>
        <taxon>Lamiales</taxon>
        <taxon>Orobanchaceae</taxon>
        <taxon>Pedicularideae</taxon>
        <taxon>Castillejinae</taxon>
        <taxon>Castilleja</taxon>
    </lineage>
</organism>
<reference evidence="2" key="1">
    <citation type="journal article" date="2024" name="IScience">
        <title>Strigolactones Initiate the Formation of Haustorium-like Structures in Castilleja.</title>
        <authorList>
            <person name="Buerger M."/>
            <person name="Peterson D."/>
            <person name="Chory J."/>
        </authorList>
    </citation>
    <scope>NUCLEOTIDE SEQUENCE [LARGE SCALE GENOMIC DNA]</scope>
</reference>
<dbReference type="EMBL" id="JAVIJP010000009">
    <property type="protein sequence ID" value="KAL3648091.1"/>
    <property type="molecule type" value="Genomic_DNA"/>
</dbReference>